<keyword evidence="5 7" id="KW-1133">Transmembrane helix</keyword>
<keyword evidence="2" id="KW-0813">Transport</keyword>
<comment type="subcellular location">
    <subcellularLocation>
        <location evidence="1">Cell membrane</location>
        <topology evidence="1">Multi-pass membrane protein</topology>
    </subcellularLocation>
</comment>
<feature type="transmembrane region" description="Helical" evidence="7">
    <location>
        <begin position="82"/>
        <end position="100"/>
    </location>
</feature>
<dbReference type="GO" id="GO:0005886">
    <property type="term" value="C:plasma membrane"/>
    <property type="evidence" value="ECO:0007669"/>
    <property type="project" value="UniProtKB-SubCell"/>
</dbReference>
<evidence type="ECO:0000256" key="7">
    <source>
        <dbReference type="SAM" id="Phobius"/>
    </source>
</evidence>
<organism evidence="8">
    <name type="scientific">hydrothermal vent metagenome</name>
    <dbReference type="NCBI Taxonomy" id="652676"/>
    <lineage>
        <taxon>unclassified sequences</taxon>
        <taxon>metagenomes</taxon>
        <taxon>ecological metagenomes</taxon>
    </lineage>
</organism>
<evidence type="ECO:0000256" key="1">
    <source>
        <dbReference type="ARBA" id="ARBA00004651"/>
    </source>
</evidence>
<protein>
    <submittedName>
        <fullName evidence="8">Membrane protein</fullName>
    </submittedName>
</protein>
<feature type="transmembrane region" description="Helical" evidence="7">
    <location>
        <begin position="41"/>
        <end position="62"/>
    </location>
</feature>
<evidence type="ECO:0000256" key="5">
    <source>
        <dbReference type="ARBA" id="ARBA00022989"/>
    </source>
</evidence>
<evidence type="ECO:0000256" key="4">
    <source>
        <dbReference type="ARBA" id="ARBA00022692"/>
    </source>
</evidence>
<reference evidence="8" key="1">
    <citation type="submission" date="2018-06" db="EMBL/GenBank/DDBJ databases">
        <authorList>
            <person name="Zhirakovskaya E."/>
        </authorList>
    </citation>
    <scope>NUCLEOTIDE SEQUENCE</scope>
</reference>
<evidence type="ECO:0000256" key="6">
    <source>
        <dbReference type="ARBA" id="ARBA00023136"/>
    </source>
</evidence>
<evidence type="ECO:0000256" key="2">
    <source>
        <dbReference type="ARBA" id="ARBA00022448"/>
    </source>
</evidence>
<keyword evidence="6 7" id="KW-0472">Membrane</keyword>
<dbReference type="EMBL" id="UOEG01000266">
    <property type="protein sequence ID" value="VAW03836.1"/>
    <property type="molecule type" value="Genomic_DNA"/>
</dbReference>
<keyword evidence="4 7" id="KW-0812">Transmembrane</keyword>
<feature type="transmembrane region" description="Helical" evidence="7">
    <location>
        <begin position="237"/>
        <end position="255"/>
    </location>
</feature>
<dbReference type="AlphaFoldDB" id="A0A3B0TA16"/>
<evidence type="ECO:0000313" key="8">
    <source>
        <dbReference type="EMBL" id="VAW03836.1"/>
    </source>
</evidence>
<feature type="transmembrane region" description="Helical" evidence="7">
    <location>
        <begin position="180"/>
        <end position="199"/>
    </location>
</feature>
<feature type="transmembrane region" description="Helical" evidence="7">
    <location>
        <begin position="141"/>
        <end position="168"/>
    </location>
</feature>
<dbReference type="InterPro" id="IPR052017">
    <property type="entry name" value="TSUP"/>
</dbReference>
<feature type="transmembrane region" description="Helical" evidence="7">
    <location>
        <begin position="12"/>
        <end position="34"/>
    </location>
</feature>
<dbReference type="Pfam" id="PF01925">
    <property type="entry name" value="TauE"/>
    <property type="match status" value="1"/>
</dbReference>
<keyword evidence="3" id="KW-1003">Cell membrane</keyword>
<evidence type="ECO:0000256" key="3">
    <source>
        <dbReference type="ARBA" id="ARBA00022475"/>
    </source>
</evidence>
<dbReference type="InterPro" id="IPR002781">
    <property type="entry name" value="TM_pro_TauE-like"/>
</dbReference>
<gene>
    <name evidence="8" type="ORF">MNBD_ALPHA07-1406</name>
</gene>
<sequence>MELFYGIDSAPILIFAFGISLFAGLVKGIVGFALPMVLISGLGSVTTAEVALAGIILPTLLANGWQALRQGVGPAWHSLKKFRIFLLAGLVVLLFSAQLVRLVPGAILLLFIGVLITIFVALQLIGVHLRLPPNPSRKTEAGIGIVAGFMGGMSGIWGPPTVAMLTALDTEKKEHIRVQGVIYGLGSVALVIAHIGSGVLRSETLPLSLALIPPTMLGMGLGLRIQDRIDHETFRKATMAVLFFAGLNLIRRGLFG</sequence>
<proteinExistence type="predicted"/>
<dbReference type="PANTHER" id="PTHR30269:SF32">
    <property type="entry name" value="MEMBRANE TRANSPORTER PROTEIN-RELATED"/>
    <property type="match status" value="1"/>
</dbReference>
<feature type="transmembrane region" description="Helical" evidence="7">
    <location>
        <begin position="205"/>
        <end position="225"/>
    </location>
</feature>
<accession>A0A3B0TA16</accession>
<name>A0A3B0TA16_9ZZZZ</name>
<feature type="transmembrane region" description="Helical" evidence="7">
    <location>
        <begin position="107"/>
        <end position="129"/>
    </location>
</feature>
<dbReference type="PANTHER" id="PTHR30269">
    <property type="entry name" value="TRANSMEMBRANE PROTEIN YFCA"/>
    <property type="match status" value="1"/>
</dbReference>